<dbReference type="Proteomes" id="UP001488838">
    <property type="component" value="Unassembled WGS sequence"/>
</dbReference>
<reference evidence="1 2" key="1">
    <citation type="journal article" date="2023" name="bioRxiv">
        <title>Conserved and derived expression patterns and positive selection on dental genes reveal complex evolutionary context of ever-growing rodent molars.</title>
        <authorList>
            <person name="Calamari Z.T."/>
            <person name="Song A."/>
            <person name="Cohen E."/>
            <person name="Akter M."/>
            <person name="Roy R.D."/>
            <person name="Hallikas O."/>
            <person name="Christensen M.M."/>
            <person name="Li P."/>
            <person name="Marangoni P."/>
            <person name="Jernvall J."/>
            <person name="Klein O.D."/>
        </authorList>
    </citation>
    <scope>NUCLEOTIDE SEQUENCE [LARGE SCALE GENOMIC DNA]</scope>
    <source>
        <strain evidence="1">V071</strain>
    </source>
</reference>
<proteinExistence type="predicted"/>
<organism evidence="1 2">
    <name type="scientific">Myodes glareolus</name>
    <name type="common">Bank vole</name>
    <name type="synonym">Clethrionomys glareolus</name>
    <dbReference type="NCBI Taxonomy" id="447135"/>
    <lineage>
        <taxon>Eukaryota</taxon>
        <taxon>Metazoa</taxon>
        <taxon>Chordata</taxon>
        <taxon>Craniata</taxon>
        <taxon>Vertebrata</taxon>
        <taxon>Euteleostomi</taxon>
        <taxon>Mammalia</taxon>
        <taxon>Eutheria</taxon>
        <taxon>Euarchontoglires</taxon>
        <taxon>Glires</taxon>
        <taxon>Rodentia</taxon>
        <taxon>Myomorpha</taxon>
        <taxon>Muroidea</taxon>
        <taxon>Cricetidae</taxon>
        <taxon>Arvicolinae</taxon>
        <taxon>Myodes</taxon>
    </lineage>
</organism>
<evidence type="ECO:0000313" key="1">
    <source>
        <dbReference type="EMBL" id="KAK7810310.1"/>
    </source>
</evidence>
<keyword evidence="2" id="KW-1185">Reference proteome</keyword>
<accession>A0AAW0I7V1</accession>
<dbReference type="EMBL" id="JBBHLL010000199">
    <property type="protein sequence ID" value="KAK7810310.1"/>
    <property type="molecule type" value="Genomic_DNA"/>
</dbReference>
<name>A0AAW0I7V1_MYOGA</name>
<sequence>DEAAEQTGTEVALLSCRHHLVVSREAADCASTSTRKGAVFLEVILFSLGKEILVSRMLCDALAYDTVGLKVRHHNQ</sequence>
<comment type="caution">
    <text evidence="1">The sequence shown here is derived from an EMBL/GenBank/DDBJ whole genome shotgun (WGS) entry which is preliminary data.</text>
</comment>
<dbReference type="AlphaFoldDB" id="A0AAW0I7V1"/>
<gene>
    <name evidence="1" type="ORF">U0070_009344</name>
</gene>
<protein>
    <submittedName>
        <fullName evidence="1">Uncharacterized protein</fullName>
    </submittedName>
</protein>
<feature type="non-terminal residue" evidence="1">
    <location>
        <position position="1"/>
    </location>
</feature>
<evidence type="ECO:0000313" key="2">
    <source>
        <dbReference type="Proteomes" id="UP001488838"/>
    </source>
</evidence>